<comment type="caution">
    <text evidence="2">The sequence shown here is derived from an EMBL/GenBank/DDBJ whole genome shotgun (WGS) entry which is preliminary data.</text>
</comment>
<dbReference type="EMBL" id="JBAHYK010003067">
    <property type="protein sequence ID" value="KAL0563993.1"/>
    <property type="molecule type" value="Genomic_DNA"/>
</dbReference>
<evidence type="ECO:0000313" key="2">
    <source>
        <dbReference type="EMBL" id="KAL0563993.1"/>
    </source>
</evidence>
<evidence type="ECO:0000256" key="1">
    <source>
        <dbReference type="SAM" id="MobiDB-lite"/>
    </source>
</evidence>
<reference evidence="2 3" key="1">
    <citation type="submission" date="2024-02" db="EMBL/GenBank/DDBJ databases">
        <title>A draft genome for the cacao thread blight pathogen Marasmius crinis-equi.</title>
        <authorList>
            <person name="Cohen S.P."/>
            <person name="Baruah I.K."/>
            <person name="Amoako-Attah I."/>
            <person name="Bukari Y."/>
            <person name="Meinhardt L.W."/>
            <person name="Bailey B.A."/>
        </authorList>
    </citation>
    <scope>NUCLEOTIDE SEQUENCE [LARGE SCALE GENOMIC DNA]</scope>
    <source>
        <strain evidence="2 3">GH-76</strain>
    </source>
</reference>
<protein>
    <submittedName>
        <fullName evidence="2">Uncharacterized protein</fullName>
    </submittedName>
</protein>
<sequence length="312" mass="35114">MTQIEAHRGLTASLPEELQSRWEHMCDVWEESKRGDKVIDPFRTTKASLSQRAVEKELAEYEAAVSPITAPVRVPSCLWAWTSRIPTATGSGSTDTQSKSLTEQHSLLRTKIRNWGLIRHIYMPGLLRALQEMDEGFPDVTADDIDPECIPLWLPSTLPPDKRAAACLEGLVDMEDRLHEAQCADSLDSIRHTLKLKARMLQFKYTNVTGQRQGVKSHTTINRIHERAKTAAQTYRAARVTLLALRGGGQWELKYRELRDSDVRSYVDPERVKQGLGRRGTQEDKVGEEAPSTSTIATPREDDGSDINLIID</sequence>
<keyword evidence="3" id="KW-1185">Reference proteome</keyword>
<gene>
    <name evidence="2" type="ORF">V5O48_018062</name>
</gene>
<proteinExistence type="predicted"/>
<organism evidence="2 3">
    <name type="scientific">Marasmius crinis-equi</name>
    <dbReference type="NCBI Taxonomy" id="585013"/>
    <lineage>
        <taxon>Eukaryota</taxon>
        <taxon>Fungi</taxon>
        <taxon>Dikarya</taxon>
        <taxon>Basidiomycota</taxon>
        <taxon>Agaricomycotina</taxon>
        <taxon>Agaricomycetes</taxon>
        <taxon>Agaricomycetidae</taxon>
        <taxon>Agaricales</taxon>
        <taxon>Marasmiineae</taxon>
        <taxon>Marasmiaceae</taxon>
        <taxon>Marasmius</taxon>
    </lineage>
</organism>
<name>A0ABR3EMB1_9AGAR</name>
<evidence type="ECO:0000313" key="3">
    <source>
        <dbReference type="Proteomes" id="UP001465976"/>
    </source>
</evidence>
<accession>A0ABR3EMB1</accession>
<feature type="region of interest" description="Disordered" evidence="1">
    <location>
        <begin position="272"/>
        <end position="307"/>
    </location>
</feature>
<dbReference type="Proteomes" id="UP001465976">
    <property type="component" value="Unassembled WGS sequence"/>
</dbReference>